<dbReference type="AlphaFoldDB" id="A0A812JH36"/>
<evidence type="ECO:0000256" key="3">
    <source>
        <dbReference type="PROSITE-ProRule" id="PRU00023"/>
    </source>
</evidence>
<evidence type="ECO:0000256" key="2">
    <source>
        <dbReference type="ARBA" id="ARBA00023043"/>
    </source>
</evidence>
<keyword evidence="6" id="KW-1185">Reference proteome</keyword>
<evidence type="ECO:0000313" key="5">
    <source>
        <dbReference type="EMBL" id="CAE7201102.1"/>
    </source>
</evidence>
<sequence length="948" mass="106055">MVQTAARFRAQMETKQKQWEEVRWFADWLWTFFGDNLDVVDVLPKNGEMQQRQAAEASEQAQAAEQARVHAEELARLQHEFEERQKKAEEAAQHKIEELEKKAKKAAAEEEGHRQHELAMQRLEEQLMTVMPLVKEANLIIQELQRPHRLETKMHCELSAEGKSGAVNVTAAVMLNGVRLFEWNPETLENRVFILRELLQRAEDEGVEAVQDLPNEEDPLWDPIEVERLIGVAQVLLEGVLLQVENKVDARILSSEGQAAPDQDGENATESRQQRFVLEERGLQRASNSWDVMVPWASPMKRLLKIRRRFGASLDKEGARFGGAASQIKGRLSTCRGHNVPFVPFVCRVKSADKARREPERFGMHVVPVEVLLSMTELQTHEVLLAAGSLVDFDQSMGHAMFVSHQWVDSHHPDPDLAQFRIFQDALRNALSGAATISSIISIELITGTQTSISAQELSCRPVFIWYDYFSCPQSTYGAENRRRAINSIPEYVGRCKYFVILCPRVRNTGNPAVDQFFLSRQTWEGRGWCRLERLARELSTHSDTYSIEIQDPARLALAPNFDWIQAPVGEGRFSFASDRQQVARVLRSMMRRKLNFYLTQGDLHNYRLLLNLQRAQYRGLPVNPIDDLVPGFSSDLCDPGAFTVANFLFQNGFRSVDERSPEGWTPICFAVLDGNPLLVASLLEQRADVDERISQTEQLCHFPPQMPILHICSFLRNTETAKVLISHRADVAATDGYGSGAHHWAAISDNVEGMEILFAAGSNAAAVNFFGASSCVQAACAGALESTRMLLPKASRQQVQYALHLVMLHRGGSAEMVSRLIEAEADVNDQLATPVFSVLGVVLRGLSLRHSWRPSALSRYAYHHFGATPLMSSVLTSSFEVTAVLLAAGASTKVKNARGRTAAELALEASAPDRVVAALRSDGDSLDRFISDFASIAHNLGFISEKL</sequence>
<evidence type="ECO:0000256" key="4">
    <source>
        <dbReference type="SAM" id="Coils"/>
    </source>
</evidence>
<keyword evidence="2 3" id="KW-0040">ANK repeat</keyword>
<protein>
    <submittedName>
        <fullName evidence="5">Uncharacterized protein</fullName>
    </submittedName>
</protein>
<accession>A0A812JH36</accession>
<dbReference type="SMART" id="SM00248">
    <property type="entry name" value="ANK"/>
    <property type="match status" value="6"/>
</dbReference>
<proteinExistence type="predicted"/>
<organism evidence="5 6">
    <name type="scientific">Symbiodinium natans</name>
    <dbReference type="NCBI Taxonomy" id="878477"/>
    <lineage>
        <taxon>Eukaryota</taxon>
        <taxon>Sar</taxon>
        <taxon>Alveolata</taxon>
        <taxon>Dinophyceae</taxon>
        <taxon>Suessiales</taxon>
        <taxon>Symbiodiniaceae</taxon>
        <taxon>Symbiodinium</taxon>
    </lineage>
</organism>
<dbReference type="InterPro" id="IPR036770">
    <property type="entry name" value="Ankyrin_rpt-contain_sf"/>
</dbReference>
<feature type="repeat" description="ANK" evidence="3">
    <location>
        <begin position="663"/>
        <end position="695"/>
    </location>
</feature>
<reference evidence="5" key="1">
    <citation type="submission" date="2021-02" db="EMBL/GenBank/DDBJ databases">
        <authorList>
            <person name="Dougan E. K."/>
            <person name="Rhodes N."/>
            <person name="Thang M."/>
            <person name="Chan C."/>
        </authorList>
    </citation>
    <scope>NUCLEOTIDE SEQUENCE</scope>
</reference>
<keyword evidence="1" id="KW-0677">Repeat</keyword>
<dbReference type="Proteomes" id="UP000604046">
    <property type="component" value="Unassembled WGS sequence"/>
</dbReference>
<dbReference type="PANTHER" id="PTHR24123:SF139">
    <property type="entry name" value="ANKYRIN"/>
    <property type="match status" value="1"/>
</dbReference>
<dbReference type="SUPFAM" id="SSF48403">
    <property type="entry name" value="Ankyrin repeat"/>
    <property type="match status" value="1"/>
</dbReference>
<keyword evidence="4" id="KW-0175">Coiled coil</keyword>
<feature type="coiled-coil region" evidence="4">
    <location>
        <begin position="47"/>
        <end position="126"/>
    </location>
</feature>
<dbReference type="InterPro" id="IPR051165">
    <property type="entry name" value="Multifunctional_ANK_Repeat"/>
</dbReference>
<evidence type="ECO:0000313" key="6">
    <source>
        <dbReference type="Proteomes" id="UP000604046"/>
    </source>
</evidence>
<dbReference type="Gene3D" id="1.25.40.20">
    <property type="entry name" value="Ankyrin repeat-containing domain"/>
    <property type="match status" value="1"/>
</dbReference>
<dbReference type="PROSITE" id="PS50088">
    <property type="entry name" value="ANK_REPEAT"/>
    <property type="match status" value="2"/>
</dbReference>
<name>A0A812JH36_9DINO</name>
<dbReference type="EMBL" id="CAJNDS010000391">
    <property type="protein sequence ID" value="CAE7201102.1"/>
    <property type="molecule type" value="Genomic_DNA"/>
</dbReference>
<feature type="repeat" description="ANK" evidence="3">
    <location>
        <begin position="866"/>
        <end position="898"/>
    </location>
</feature>
<gene>
    <name evidence="5" type="ORF">SNAT2548_LOCUS6009</name>
</gene>
<dbReference type="InterPro" id="IPR002110">
    <property type="entry name" value="Ankyrin_rpt"/>
</dbReference>
<dbReference type="PANTHER" id="PTHR24123">
    <property type="entry name" value="ANKYRIN REPEAT-CONTAINING"/>
    <property type="match status" value="1"/>
</dbReference>
<evidence type="ECO:0000256" key="1">
    <source>
        <dbReference type="ARBA" id="ARBA00022737"/>
    </source>
</evidence>
<dbReference type="OrthoDB" id="407555at2759"/>
<comment type="caution">
    <text evidence="5">The sequence shown here is derived from an EMBL/GenBank/DDBJ whole genome shotgun (WGS) entry which is preliminary data.</text>
</comment>